<comment type="caution">
    <text evidence="2">The sequence shown here is derived from an EMBL/GenBank/DDBJ whole genome shotgun (WGS) entry which is preliminary data.</text>
</comment>
<name>A0A0G0G0C6_9BACT</name>
<evidence type="ECO:0000313" key="2">
    <source>
        <dbReference type="EMBL" id="KKP93085.1"/>
    </source>
</evidence>
<protein>
    <submittedName>
        <fullName evidence="2">Uncharacterized protein</fullName>
    </submittedName>
</protein>
<organism evidence="2 3">
    <name type="scientific">candidate division WS6 bacterium GW2011_GWC1_36_11</name>
    <dbReference type="NCBI Taxonomy" id="1619090"/>
    <lineage>
        <taxon>Bacteria</taxon>
        <taxon>Candidatus Dojkabacteria</taxon>
    </lineage>
</organism>
<feature type="transmembrane region" description="Helical" evidence="1">
    <location>
        <begin position="664"/>
        <end position="689"/>
    </location>
</feature>
<sequence>MPKGKKQKTDEEVLGQIFDFIFKEAKKKPEKRKPIKMGGPIGTNELAEGIAAALEMPALFVNDQILSNMNDALTIEFGRIKANESGSLNAKLTTTSLIGFLSDPNNFFDKPKNASKMGIRDAMKAGFMGRVHQELVSNAWAKKYNLDLDARKAIRGHYQAESIGREAEAGRAFAMAAGAAIGGNDDSRKNYVASRSADLLGREMFGRSGWDSMSEEKKVGLQKALIRGNDAVQDYFDNTYHGTSRFADEAMGRYFSLQELWKTDDMKKNGAKVSGKDGIDVFDLKNYNLLETRNLEGRIADMQTYLRRNPGLSINEKQKIIVGIEKLQQASVIVTGNHLDLGKVQGAKIELKRMVADYKTKLEAAQRAGDRDGVKYYKDQIKNLKSGDRQLNLLNFWGNIGKREGQIDSLKDVLGEGLATKGISSILDGSFYDKNRNIFYLPVKEQKISFGSHVWEVADENGIKKPIKHDEEITVFIPEEGRNKMSSDYKAFLANVYYLTPRSMMRTLFVNGEGFVYLAYLNKQRFMKEFGVEDIDFTKLLKNDAGLSAALRSKGMTDGHIGSLQFSAKLAQIFSFGQRKRDLIKNWMDDHFFKKMRQKVYNSLIKRITDKEALALLEKWLVKGGFEVVAKAIVIGILDALGIAATGGAGSFLVPILSALVVDILYGIVKILVLVVLLISAGVVGIAFLGGAKMVHEFNSMTYAYTNVVPGEVVSNPNFTGTSPIIGEDDPSHIIGDFVGGSLPSGEKCLLGSSSSFRCTQGPFSVKATPTSLTPSHSKVAAIDVAGVNYFYAPAFCGNNNCKVTYVGEARCFAGSAGGIMKFTASYGGNTYEFTLIHVQPGVGSGATLSSGQRVARVMTHQETTNACSSGMHLHLQTKMNGKAVDPRDVLNSNPSSGGFSCNIGECPHEV</sequence>
<evidence type="ECO:0000256" key="1">
    <source>
        <dbReference type="SAM" id="Phobius"/>
    </source>
</evidence>
<dbReference type="Gene3D" id="2.70.70.10">
    <property type="entry name" value="Glucose Permease (Domain IIA)"/>
    <property type="match status" value="1"/>
</dbReference>
<evidence type="ECO:0000313" key="3">
    <source>
        <dbReference type="Proteomes" id="UP000034140"/>
    </source>
</evidence>
<dbReference type="EMBL" id="LBRE01000001">
    <property type="protein sequence ID" value="KKP93085.1"/>
    <property type="molecule type" value="Genomic_DNA"/>
</dbReference>
<dbReference type="Proteomes" id="UP000034140">
    <property type="component" value="Unassembled WGS sequence"/>
</dbReference>
<proteinExistence type="predicted"/>
<feature type="transmembrane region" description="Helical" evidence="1">
    <location>
        <begin position="633"/>
        <end position="658"/>
    </location>
</feature>
<gene>
    <name evidence="2" type="ORF">UR96_C0001G0026</name>
</gene>
<keyword evidence="1" id="KW-0812">Transmembrane</keyword>
<keyword evidence="1" id="KW-0472">Membrane</keyword>
<keyword evidence="1" id="KW-1133">Transmembrane helix</keyword>
<dbReference type="AlphaFoldDB" id="A0A0G0G0C6"/>
<dbReference type="InterPro" id="IPR011055">
    <property type="entry name" value="Dup_hybrid_motif"/>
</dbReference>
<reference evidence="2 3" key="1">
    <citation type="journal article" date="2015" name="Nature">
        <title>rRNA introns, odd ribosomes, and small enigmatic genomes across a large radiation of phyla.</title>
        <authorList>
            <person name="Brown C.T."/>
            <person name="Hug L.A."/>
            <person name="Thomas B.C."/>
            <person name="Sharon I."/>
            <person name="Castelle C.J."/>
            <person name="Singh A."/>
            <person name="Wilkins M.J."/>
            <person name="Williams K.H."/>
            <person name="Banfield J.F."/>
        </authorList>
    </citation>
    <scope>NUCLEOTIDE SEQUENCE [LARGE SCALE GENOMIC DNA]</scope>
</reference>
<accession>A0A0G0G0C6</accession>